<protein>
    <submittedName>
        <fullName evidence="1">25300_t:CDS:1</fullName>
    </submittedName>
</protein>
<dbReference type="Proteomes" id="UP000789405">
    <property type="component" value="Unassembled WGS sequence"/>
</dbReference>
<sequence length="239" mass="26560">MPCYTDMIVRVKFVRQGEKSTWAIGAYPVGREDSEIELVLFVPSNSDGYNLETYAVLKKDGIYSVRVSTCMGIPNKGDKFNKCPLKVTLVGIPQELPQVFDNDFYVYVKDINYVNTHFSSKLGAFDSSDLNNSSDTVNLTLGTTLVWVSNDAGSKSKHGSLVLDNNSSSKKTKVECSEDFTSDIDNVDNYASKLDEVIDVDEVFQSNETQSGVKKREVKEILMVIREKVVVLVGLLVVI</sequence>
<proteinExistence type="predicted"/>
<dbReference type="EMBL" id="CAJVPY010000312">
    <property type="protein sequence ID" value="CAG8465006.1"/>
    <property type="molecule type" value="Genomic_DNA"/>
</dbReference>
<organism evidence="1 2">
    <name type="scientific">Dentiscutata erythropus</name>
    <dbReference type="NCBI Taxonomy" id="1348616"/>
    <lineage>
        <taxon>Eukaryota</taxon>
        <taxon>Fungi</taxon>
        <taxon>Fungi incertae sedis</taxon>
        <taxon>Mucoromycota</taxon>
        <taxon>Glomeromycotina</taxon>
        <taxon>Glomeromycetes</taxon>
        <taxon>Diversisporales</taxon>
        <taxon>Gigasporaceae</taxon>
        <taxon>Dentiscutata</taxon>
    </lineage>
</organism>
<dbReference type="AlphaFoldDB" id="A0A9N8VWJ2"/>
<keyword evidence="2" id="KW-1185">Reference proteome</keyword>
<evidence type="ECO:0000313" key="2">
    <source>
        <dbReference type="Proteomes" id="UP000789405"/>
    </source>
</evidence>
<gene>
    <name evidence="1" type="ORF">DERYTH_LOCUS1187</name>
</gene>
<name>A0A9N8VWJ2_9GLOM</name>
<comment type="caution">
    <text evidence="1">The sequence shown here is derived from an EMBL/GenBank/DDBJ whole genome shotgun (WGS) entry which is preliminary data.</text>
</comment>
<evidence type="ECO:0000313" key="1">
    <source>
        <dbReference type="EMBL" id="CAG8465006.1"/>
    </source>
</evidence>
<accession>A0A9N8VWJ2</accession>
<reference evidence="1" key="1">
    <citation type="submission" date="2021-06" db="EMBL/GenBank/DDBJ databases">
        <authorList>
            <person name="Kallberg Y."/>
            <person name="Tangrot J."/>
            <person name="Rosling A."/>
        </authorList>
    </citation>
    <scope>NUCLEOTIDE SEQUENCE</scope>
    <source>
        <strain evidence="1">MA453B</strain>
    </source>
</reference>